<evidence type="ECO:0000256" key="2">
    <source>
        <dbReference type="ARBA" id="ARBA00022771"/>
    </source>
</evidence>
<dbReference type="AlphaFoldDB" id="A0A067QB06"/>
<evidence type="ECO:0000256" key="3">
    <source>
        <dbReference type="ARBA" id="ARBA00022833"/>
    </source>
</evidence>
<dbReference type="InterPro" id="IPR001841">
    <property type="entry name" value="Znf_RING"/>
</dbReference>
<name>A0A067QB06_9AGAM</name>
<keyword evidence="3" id="KW-0862">Zinc</keyword>
<gene>
    <name evidence="7" type="ORF">JAAARDRAFT_201618</name>
</gene>
<dbReference type="PROSITE" id="PS00518">
    <property type="entry name" value="ZF_RING_1"/>
    <property type="match status" value="1"/>
</dbReference>
<accession>A0A067QB06</accession>
<feature type="compositionally biased region" description="Polar residues" evidence="5">
    <location>
        <begin position="1"/>
        <end position="17"/>
    </location>
</feature>
<feature type="compositionally biased region" description="Low complexity" evidence="5">
    <location>
        <begin position="19"/>
        <end position="32"/>
    </location>
</feature>
<dbReference type="GO" id="GO:0008270">
    <property type="term" value="F:zinc ion binding"/>
    <property type="evidence" value="ECO:0007669"/>
    <property type="project" value="UniProtKB-KW"/>
</dbReference>
<dbReference type="Proteomes" id="UP000027265">
    <property type="component" value="Unassembled WGS sequence"/>
</dbReference>
<evidence type="ECO:0000256" key="1">
    <source>
        <dbReference type="ARBA" id="ARBA00022723"/>
    </source>
</evidence>
<evidence type="ECO:0000256" key="4">
    <source>
        <dbReference type="PROSITE-ProRule" id="PRU00175"/>
    </source>
</evidence>
<dbReference type="SMART" id="SM00184">
    <property type="entry name" value="RING"/>
    <property type="match status" value="1"/>
</dbReference>
<dbReference type="EMBL" id="KL197709">
    <property type="protein sequence ID" value="KDQ64243.1"/>
    <property type="molecule type" value="Genomic_DNA"/>
</dbReference>
<evidence type="ECO:0000259" key="6">
    <source>
        <dbReference type="PROSITE" id="PS50089"/>
    </source>
</evidence>
<evidence type="ECO:0000256" key="5">
    <source>
        <dbReference type="SAM" id="MobiDB-lite"/>
    </source>
</evidence>
<dbReference type="InterPro" id="IPR013083">
    <property type="entry name" value="Znf_RING/FYVE/PHD"/>
</dbReference>
<proteinExistence type="predicted"/>
<feature type="region of interest" description="Disordered" evidence="5">
    <location>
        <begin position="262"/>
        <end position="350"/>
    </location>
</feature>
<dbReference type="PROSITE" id="PS50089">
    <property type="entry name" value="ZF_RING_2"/>
    <property type="match status" value="1"/>
</dbReference>
<dbReference type="HOGENOM" id="CLU_056202_0_0_1"/>
<dbReference type="OrthoDB" id="1923159at2759"/>
<feature type="compositionally biased region" description="Low complexity" evidence="5">
    <location>
        <begin position="284"/>
        <end position="294"/>
    </location>
</feature>
<evidence type="ECO:0000313" key="8">
    <source>
        <dbReference type="Proteomes" id="UP000027265"/>
    </source>
</evidence>
<protein>
    <recommendedName>
        <fullName evidence="6">RING-type domain-containing protein</fullName>
    </recommendedName>
</protein>
<feature type="region of interest" description="Disordered" evidence="5">
    <location>
        <begin position="78"/>
        <end position="105"/>
    </location>
</feature>
<keyword evidence="1" id="KW-0479">Metal-binding</keyword>
<dbReference type="STRING" id="933084.A0A067QB06"/>
<feature type="domain" description="RING-type" evidence="6">
    <location>
        <begin position="185"/>
        <end position="227"/>
    </location>
</feature>
<organism evidence="7 8">
    <name type="scientific">Jaapia argillacea MUCL 33604</name>
    <dbReference type="NCBI Taxonomy" id="933084"/>
    <lineage>
        <taxon>Eukaryota</taxon>
        <taxon>Fungi</taxon>
        <taxon>Dikarya</taxon>
        <taxon>Basidiomycota</taxon>
        <taxon>Agaricomycotina</taxon>
        <taxon>Agaricomycetes</taxon>
        <taxon>Agaricomycetidae</taxon>
        <taxon>Jaapiales</taxon>
        <taxon>Jaapiaceae</taxon>
        <taxon>Jaapia</taxon>
    </lineage>
</organism>
<dbReference type="Gene3D" id="1.20.5.340">
    <property type="match status" value="1"/>
</dbReference>
<feature type="compositionally biased region" description="Acidic residues" evidence="5">
    <location>
        <begin position="266"/>
        <end position="283"/>
    </location>
</feature>
<feature type="region of interest" description="Disordered" evidence="5">
    <location>
        <begin position="1"/>
        <end position="50"/>
    </location>
</feature>
<sequence length="350" mass="38804">MPTTRSGAGIASSSKATNDADPPLSPLSQLDSSSHEDSHDDDDVPLDNLEGDIANVQIGIKGLRKEITQLKKENKRLKGELERLNEAEDVSIQPKRGKKGGPSVASLQGEVKRLKGEVESLEKVRAKAKKAIRKLERREAKREAADLMDEGGDNVEDTPYQMRKLLRRFQDLMMENVLEDSGQDCPVCLEPMALEKCSSFPCQHLICDDCLPSLAPGQELTPCPNCRRECTRDEIDSVTRTATQQWDALQEVAISWAKIDKRNEMDTSEEEAEEEPFIDDGEAEAGSPAPSAAPHDSTPEPEPDARDADSGNPPTTPPPRSVVRYSETPASLKRKRMQELAEQRMHKRSR</sequence>
<dbReference type="InterPro" id="IPR017907">
    <property type="entry name" value="Znf_RING_CS"/>
</dbReference>
<keyword evidence="8" id="KW-1185">Reference proteome</keyword>
<dbReference type="Gene3D" id="3.30.40.10">
    <property type="entry name" value="Zinc/RING finger domain, C3HC4 (zinc finger)"/>
    <property type="match status" value="1"/>
</dbReference>
<keyword evidence="2 4" id="KW-0863">Zinc-finger</keyword>
<dbReference type="InParanoid" id="A0A067QB06"/>
<reference evidence="8" key="1">
    <citation type="journal article" date="2014" name="Proc. Natl. Acad. Sci. U.S.A.">
        <title>Extensive sampling of basidiomycete genomes demonstrates inadequacy of the white-rot/brown-rot paradigm for wood decay fungi.</title>
        <authorList>
            <person name="Riley R."/>
            <person name="Salamov A.A."/>
            <person name="Brown D.W."/>
            <person name="Nagy L.G."/>
            <person name="Floudas D."/>
            <person name="Held B.W."/>
            <person name="Levasseur A."/>
            <person name="Lombard V."/>
            <person name="Morin E."/>
            <person name="Otillar R."/>
            <person name="Lindquist E.A."/>
            <person name="Sun H."/>
            <person name="LaButti K.M."/>
            <person name="Schmutz J."/>
            <person name="Jabbour D."/>
            <person name="Luo H."/>
            <person name="Baker S.E."/>
            <person name="Pisabarro A.G."/>
            <person name="Walton J.D."/>
            <person name="Blanchette R.A."/>
            <person name="Henrissat B."/>
            <person name="Martin F."/>
            <person name="Cullen D."/>
            <person name="Hibbett D.S."/>
            <person name="Grigoriev I.V."/>
        </authorList>
    </citation>
    <scope>NUCLEOTIDE SEQUENCE [LARGE SCALE GENOMIC DNA]</scope>
    <source>
        <strain evidence="8">MUCL 33604</strain>
    </source>
</reference>
<evidence type="ECO:0000313" key="7">
    <source>
        <dbReference type="EMBL" id="KDQ64243.1"/>
    </source>
</evidence>
<dbReference type="SUPFAM" id="SSF57850">
    <property type="entry name" value="RING/U-box"/>
    <property type="match status" value="1"/>
</dbReference>